<gene>
    <name evidence="1" type="ORF">GMARGA_LOCUS17120</name>
</gene>
<evidence type="ECO:0000313" key="1">
    <source>
        <dbReference type="EMBL" id="CAG8757850.1"/>
    </source>
</evidence>
<comment type="caution">
    <text evidence="1">The sequence shown here is derived from an EMBL/GenBank/DDBJ whole genome shotgun (WGS) entry which is preliminary data.</text>
</comment>
<name>A0ABN7VES9_GIGMA</name>
<keyword evidence="2" id="KW-1185">Reference proteome</keyword>
<reference evidence="1 2" key="1">
    <citation type="submission" date="2021-06" db="EMBL/GenBank/DDBJ databases">
        <authorList>
            <person name="Kallberg Y."/>
            <person name="Tangrot J."/>
            <person name="Rosling A."/>
        </authorList>
    </citation>
    <scope>NUCLEOTIDE SEQUENCE [LARGE SCALE GENOMIC DNA]</scope>
    <source>
        <strain evidence="1 2">120-4 pot B 10/14</strain>
    </source>
</reference>
<dbReference type="EMBL" id="CAJVQB010012772">
    <property type="protein sequence ID" value="CAG8757850.1"/>
    <property type="molecule type" value="Genomic_DNA"/>
</dbReference>
<accession>A0ABN7VES9</accession>
<protein>
    <submittedName>
        <fullName evidence="1">7435_t:CDS:1</fullName>
    </submittedName>
</protein>
<sequence>MDNQETDNMSIEIKPRTKSYIDSAIQAATISMMQQMQQFITQQAETQREWNLEDNQQRIANSINSNRAGQGNFPSTPVINSLLLASGTENQGTKLMDSLEIVSYRAM</sequence>
<evidence type="ECO:0000313" key="2">
    <source>
        <dbReference type="Proteomes" id="UP000789901"/>
    </source>
</evidence>
<dbReference type="Proteomes" id="UP000789901">
    <property type="component" value="Unassembled WGS sequence"/>
</dbReference>
<proteinExistence type="predicted"/>
<organism evidence="1 2">
    <name type="scientific">Gigaspora margarita</name>
    <dbReference type="NCBI Taxonomy" id="4874"/>
    <lineage>
        <taxon>Eukaryota</taxon>
        <taxon>Fungi</taxon>
        <taxon>Fungi incertae sedis</taxon>
        <taxon>Mucoromycota</taxon>
        <taxon>Glomeromycotina</taxon>
        <taxon>Glomeromycetes</taxon>
        <taxon>Diversisporales</taxon>
        <taxon>Gigasporaceae</taxon>
        <taxon>Gigaspora</taxon>
    </lineage>
</organism>
<feature type="non-terminal residue" evidence="1">
    <location>
        <position position="107"/>
    </location>
</feature>